<dbReference type="PROSITE" id="PS51891">
    <property type="entry name" value="CENP_V_GFA"/>
    <property type="match status" value="1"/>
</dbReference>
<dbReference type="Gene3D" id="2.170.150.70">
    <property type="match status" value="1"/>
</dbReference>
<comment type="similarity">
    <text evidence="1">Belongs to the Gfa family.</text>
</comment>
<evidence type="ECO:0000313" key="6">
    <source>
        <dbReference type="EMBL" id="NZA26143.1"/>
    </source>
</evidence>
<feature type="domain" description="CENP-V/GFA" evidence="5">
    <location>
        <begin position="5"/>
        <end position="118"/>
    </location>
</feature>
<sequence>MRRTYTGSCHCGAVRFEADLDLELGTSRCNCSICVRGRFWKAIVPDEDFRLLGGEDALSEYRFGSGAIRHRFCSRCGVKPFGRGEMPELGGVFHAVNVACLEGIDPRELDALAVEPQDGREDRQDRAPAFTSYL</sequence>
<dbReference type="PANTHER" id="PTHR28620">
    <property type="entry name" value="CENTROMERE PROTEIN V"/>
    <property type="match status" value="1"/>
</dbReference>
<evidence type="ECO:0000256" key="2">
    <source>
        <dbReference type="ARBA" id="ARBA00022723"/>
    </source>
</evidence>
<organism evidence="6 7">
    <name type="scientific">Luteimonas salinisoli</name>
    <dbReference type="NCBI Taxonomy" id="2752307"/>
    <lineage>
        <taxon>Bacteria</taxon>
        <taxon>Pseudomonadati</taxon>
        <taxon>Pseudomonadota</taxon>
        <taxon>Gammaproteobacteria</taxon>
        <taxon>Lysobacterales</taxon>
        <taxon>Lysobacteraceae</taxon>
        <taxon>Luteimonas</taxon>
    </lineage>
</organism>
<dbReference type="RefSeq" id="WP_180677938.1">
    <property type="nucleotide sequence ID" value="NZ_JACCKA010000049.1"/>
</dbReference>
<evidence type="ECO:0000256" key="1">
    <source>
        <dbReference type="ARBA" id="ARBA00005495"/>
    </source>
</evidence>
<name>A0A853JAD3_9GAMM</name>
<feature type="compositionally biased region" description="Basic and acidic residues" evidence="4">
    <location>
        <begin position="117"/>
        <end position="126"/>
    </location>
</feature>
<dbReference type="InterPro" id="IPR011057">
    <property type="entry name" value="Mss4-like_sf"/>
</dbReference>
<protein>
    <submittedName>
        <fullName evidence="6">GFA family protein</fullName>
    </submittedName>
</protein>
<dbReference type="SUPFAM" id="SSF51316">
    <property type="entry name" value="Mss4-like"/>
    <property type="match status" value="1"/>
</dbReference>
<keyword evidence="3" id="KW-0862">Zinc</keyword>
<dbReference type="PANTHER" id="PTHR28620:SF1">
    <property type="entry name" value="CENP-V_GFA DOMAIN-CONTAINING PROTEIN"/>
    <property type="match status" value="1"/>
</dbReference>
<evidence type="ECO:0000313" key="7">
    <source>
        <dbReference type="Proteomes" id="UP000578091"/>
    </source>
</evidence>
<dbReference type="EMBL" id="JACCKA010000049">
    <property type="protein sequence ID" value="NZA26143.1"/>
    <property type="molecule type" value="Genomic_DNA"/>
</dbReference>
<proteinExistence type="inferred from homology"/>
<dbReference type="Proteomes" id="UP000578091">
    <property type="component" value="Unassembled WGS sequence"/>
</dbReference>
<reference evidence="6 7" key="1">
    <citation type="submission" date="2020-07" db="EMBL/GenBank/DDBJ databases">
        <title>Luteimonas sp. SJ-92.</title>
        <authorList>
            <person name="Huang X.-X."/>
            <person name="Xu L."/>
            <person name="Sun J.-Q."/>
        </authorList>
    </citation>
    <scope>NUCLEOTIDE SEQUENCE [LARGE SCALE GENOMIC DNA]</scope>
    <source>
        <strain evidence="6 7">SJ-92</strain>
    </source>
</reference>
<dbReference type="GO" id="GO:0046872">
    <property type="term" value="F:metal ion binding"/>
    <property type="evidence" value="ECO:0007669"/>
    <property type="project" value="UniProtKB-KW"/>
</dbReference>
<accession>A0A853JAD3</accession>
<dbReference type="Pfam" id="PF04828">
    <property type="entry name" value="GFA"/>
    <property type="match status" value="1"/>
</dbReference>
<evidence type="ECO:0000256" key="3">
    <source>
        <dbReference type="ARBA" id="ARBA00022833"/>
    </source>
</evidence>
<keyword evidence="2" id="KW-0479">Metal-binding</keyword>
<feature type="region of interest" description="Disordered" evidence="4">
    <location>
        <begin position="114"/>
        <end position="134"/>
    </location>
</feature>
<dbReference type="InterPro" id="IPR052355">
    <property type="entry name" value="CENP-V-like"/>
</dbReference>
<gene>
    <name evidence="6" type="ORF">H0E84_07070</name>
</gene>
<dbReference type="AlphaFoldDB" id="A0A853JAD3"/>
<keyword evidence="7" id="KW-1185">Reference proteome</keyword>
<dbReference type="GO" id="GO:0016846">
    <property type="term" value="F:carbon-sulfur lyase activity"/>
    <property type="evidence" value="ECO:0007669"/>
    <property type="project" value="InterPro"/>
</dbReference>
<evidence type="ECO:0000259" key="5">
    <source>
        <dbReference type="PROSITE" id="PS51891"/>
    </source>
</evidence>
<dbReference type="InterPro" id="IPR006913">
    <property type="entry name" value="CENP-V/GFA"/>
</dbReference>
<evidence type="ECO:0000256" key="4">
    <source>
        <dbReference type="SAM" id="MobiDB-lite"/>
    </source>
</evidence>
<comment type="caution">
    <text evidence="6">The sequence shown here is derived from an EMBL/GenBank/DDBJ whole genome shotgun (WGS) entry which is preliminary data.</text>
</comment>